<feature type="compositionally biased region" description="Gly residues" evidence="1">
    <location>
        <begin position="16"/>
        <end position="26"/>
    </location>
</feature>
<proteinExistence type="predicted"/>
<dbReference type="SUPFAM" id="SSF63829">
    <property type="entry name" value="Calcium-dependent phosphotriesterase"/>
    <property type="match status" value="1"/>
</dbReference>
<dbReference type="InterPro" id="IPR008557">
    <property type="entry name" value="PhoX"/>
</dbReference>
<organism evidence="2 3">
    <name type="scientific">Streptomyces catenulae</name>
    <dbReference type="NCBI Taxonomy" id="66875"/>
    <lineage>
        <taxon>Bacteria</taxon>
        <taxon>Bacillati</taxon>
        <taxon>Actinomycetota</taxon>
        <taxon>Actinomycetes</taxon>
        <taxon>Kitasatosporales</taxon>
        <taxon>Streptomycetaceae</taxon>
        <taxon>Streptomyces</taxon>
    </lineage>
</organism>
<dbReference type="Proteomes" id="UP001550853">
    <property type="component" value="Unassembled WGS sequence"/>
</dbReference>
<evidence type="ECO:0000313" key="3">
    <source>
        <dbReference type="Proteomes" id="UP001550853"/>
    </source>
</evidence>
<keyword evidence="3" id="KW-1185">Reference proteome</keyword>
<feature type="region of interest" description="Disordered" evidence="1">
    <location>
        <begin position="77"/>
        <end position="133"/>
    </location>
</feature>
<gene>
    <name evidence="2" type="ORF">AB0E61_27810</name>
</gene>
<feature type="region of interest" description="Disordered" evidence="1">
    <location>
        <begin position="376"/>
        <end position="414"/>
    </location>
</feature>
<feature type="region of interest" description="Disordered" evidence="1">
    <location>
        <begin position="1"/>
        <end position="26"/>
    </location>
</feature>
<dbReference type="Pfam" id="PF05787">
    <property type="entry name" value="PhoX"/>
    <property type="match status" value="2"/>
</dbReference>
<evidence type="ECO:0000256" key="1">
    <source>
        <dbReference type="SAM" id="MobiDB-lite"/>
    </source>
</evidence>
<reference evidence="2 3" key="1">
    <citation type="submission" date="2024-06" db="EMBL/GenBank/DDBJ databases">
        <title>The Natural Products Discovery Center: Release of the First 8490 Sequenced Strains for Exploring Actinobacteria Biosynthetic Diversity.</title>
        <authorList>
            <person name="Kalkreuter E."/>
            <person name="Kautsar S.A."/>
            <person name="Yang D."/>
            <person name="Bader C.D."/>
            <person name="Teijaro C.N."/>
            <person name="Fluegel L."/>
            <person name="Davis C.M."/>
            <person name="Simpson J.R."/>
            <person name="Lauterbach L."/>
            <person name="Steele A.D."/>
            <person name="Gui C."/>
            <person name="Meng S."/>
            <person name="Li G."/>
            <person name="Viehrig K."/>
            <person name="Ye F."/>
            <person name="Su P."/>
            <person name="Kiefer A.F."/>
            <person name="Nichols A."/>
            <person name="Cepeda A.J."/>
            <person name="Yan W."/>
            <person name="Fan B."/>
            <person name="Jiang Y."/>
            <person name="Adhikari A."/>
            <person name="Zheng C.-J."/>
            <person name="Schuster L."/>
            <person name="Cowan T.M."/>
            <person name="Smanski M.J."/>
            <person name="Chevrette M.G."/>
            <person name="De Carvalho L.P.S."/>
            <person name="Shen B."/>
        </authorList>
    </citation>
    <scope>NUCLEOTIDE SEQUENCE [LARGE SCALE GENOMIC DNA]</scope>
    <source>
        <strain evidence="2 3">NPDC033039</strain>
    </source>
</reference>
<feature type="compositionally biased region" description="Low complexity" evidence="1">
    <location>
        <begin position="40"/>
        <end position="49"/>
    </location>
</feature>
<evidence type="ECO:0000313" key="2">
    <source>
        <dbReference type="EMBL" id="MEU3713892.1"/>
    </source>
</evidence>
<accession>A0ABV2Z7B1</accession>
<dbReference type="RefSeq" id="WP_030283004.1">
    <property type="nucleotide sequence ID" value="NZ_JBEZVI010000031.1"/>
</dbReference>
<comment type="caution">
    <text evidence="2">The sequence shown here is derived from an EMBL/GenBank/DDBJ whole genome shotgun (WGS) entry which is preliminary data.</text>
</comment>
<dbReference type="EMBL" id="JBEZVI010000031">
    <property type="protein sequence ID" value="MEU3713892.1"/>
    <property type="molecule type" value="Genomic_DNA"/>
</dbReference>
<dbReference type="PANTHER" id="PTHR35399">
    <property type="entry name" value="SLR8030 PROTEIN"/>
    <property type="match status" value="1"/>
</dbReference>
<dbReference type="PROSITE" id="PS51318">
    <property type="entry name" value="TAT"/>
    <property type="match status" value="1"/>
</dbReference>
<name>A0ABV2Z7B1_9ACTN</name>
<dbReference type="InterPro" id="IPR006311">
    <property type="entry name" value="TAT_signal"/>
</dbReference>
<sequence length="444" mass="46043">MPLTRRDLATRSAATGAGGAPAGSAGGLAAAPVAVAAGAGPATGAAAHGPGPGPLVPDPDGILALPAGFAYRLVTRADGTTPDSGEPTHHGGTGAFAGPPAATPLVDNHASQSPRNDRPHPVPPAEEPVHEPAAAGGRTAVEVAPDGTPIGERVGLAGTSAHRAGGVTPWGTWLTCEKTEGRAGRRGMPRDHGHVFESDPHDLAEGRDPRPLKALGRFTHGAVAVDPRRGHLYLTEDADTPDGLFHRWTPPPGFHHGRGRLRTLAADAGVLAAARCYDSGGRFVAALSRVTRPGTVYGVDWIEVPDRDARTVPVREQFDDGEITRAGKPEGMWWADGGAYLVFSRARGEGPGRRDGQVWFHDPSCRTLTLTLRFGVTPGPGRNGASDGPGAPPHGGPVITEDGESTGRAFSPDGRTLFIPLQEPGLMAAVTGPWHRQNRPGHRR</sequence>
<feature type="region of interest" description="Disordered" evidence="1">
    <location>
        <begin position="40"/>
        <end position="60"/>
    </location>
</feature>
<dbReference type="PANTHER" id="PTHR35399:SF4">
    <property type="entry name" value="MEMBRANE PROTEIN"/>
    <property type="match status" value="1"/>
</dbReference>
<protein>
    <submittedName>
        <fullName evidence="2">Alkaline phosphatase PhoX</fullName>
    </submittedName>
</protein>
<feature type="region of interest" description="Disordered" evidence="1">
    <location>
        <begin position="181"/>
        <end position="207"/>
    </location>
</feature>